<dbReference type="Proteomes" id="UP000534294">
    <property type="component" value="Unassembled WGS sequence"/>
</dbReference>
<dbReference type="RefSeq" id="WP_184209917.1">
    <property type="nucleotide sequence ID" value="NZ_JACHIF010000006.1"/>
</dbReference>
<keyword evidence="1 2" id="KW-0732">Signal</keyword>
<evidence type="ECO:0000313" key="3">
    <source>
        <dbReference type="EMBL" id="MBB5038789.1"/>
    </source>
</evidence>
<dbReference type="Pfam" id="PF12951">
    <property type="entry name" value="PATR"/>
    <property type="match status" value="6"/>
</dbReference>
<keyword evidence="4" id="KW-1185">Reference proteome</keyword>
<gene>
    <name evidence="3" type="ORF">HNQ64_003054</name>
</gene>
<evidence type="ECO:0000313" key="4">
    <source>
        <dbReference type="Proteomes" id="UP000534294"/>
    </source>
</evidence>
<evidence type="ECO:0000256" key="1">
    <source>
        <dbReference type="ARBA" id="ARBA00022729"/>
    </source>
</evidence>
<dbReference type="SUPFAM" id="SSF51126">
    <property type="entry name" value="Pectin lyase-like"/>
    <property type="match status" value="1"/>
</dbReference>
<feature type="signal peptide" evidence="2">
    <location>
        <begin position="1"/>
        <end position="37"/>
    </location>
</feature>
<proteinExistence type="predicted"/>
<name>A0A7W7YMH6_9BACT</name>
<comment type="caution">
    <text evidence="3">The sequence shown here is derived from an EMBL/GenBank/DDBJ whole genome shotgun (WGS) entry which is preliminary data.</text>
</comment>
<dbReference type="InterPro" id="IPR011050">
    <property type="entry name" value="Pectin_lyase_fold/virulence"/>
</dbReference>
<protein>
    <submittedName>
        <fullName evidence="3">Autotransporter-associated beta strand protein</fullName>
    </submittedName>
</protein>
<evidence type="ECO:0000256" key="2">
    <source>
        <dbReference type="SAM" id="SignalP"/>
    </source>
</evidence>
<feature type="chain" id="PRO_5030567941" evidence="2">
    <location>
        <begin position="38"/>
        <end position="1331"/>
    </location>
</feature>
<dbReference type="NCBIfam" id="TIGR02595">
    <property type="entry name" value="PEP_CTERM"/>
    <property type="match status" value="1"/>
</dbReference>
<accession>A0A7W7YMH6</accession>
<dbReference type="NCBIfam" id="TIGR02601">
    <property type="entry name" value="autotrns_rpt"/>
    <property type="match status" value="5"/>
</dbReference>
<dbReference type="InterPro" id="IPR013425">
    <property type="entry name" value="Autotrns_rpt"/>
</dbReference>
<sequence length="1331" mass="133097">MKLTALKVVHGRARRFTLDCRLLAALSSLLLASPLPAQTLQWDANGTGDGVTDGGGTWNTSNSNWWNGSTNVSWNNAAGSIAVLGNGTSPGLSTAATTITLSGTLNAGGLQFNTLNLTNAETRAYVLTGGTLALTNEAGISLANGSSNVGNARITISSAISGNNIKLEKTGTDLGLITLNGVNTWTGTLTMPTLANSGGVFLSVGNIASITSLGAIDVQTNNSLVIGYSQTSAMNVPISIAGTGNGARGAIRFDQNRTLSGPITLTAAAGISTNAGGTTGTIAGNIGELGGSRALTINSSTAAAGTIILSGNNTFTGGVIVNNGALRIGSVGALNSNSPNLLTFSNTTQAKSVFLDGFSITTAGLSTLGSTDVVTVQNANATAATLTLRNATTQTFRGSLSDGTGGGTLSLVKTGPGTQVLTRANSYTGSTTITTGSLQLDFAATGAPVANILGSSSPLILNGGTLALTGGASAANSQTVNGLTAAPGRSTISLTTNATTPQNLLLNLGTITAQNGGTVNFLLPAGTQSVSNGIRTTSGNDASGILGGWATVNGQDWASVSGGNIVAYTGYQQITNFSSGENAQGPLPNNPNANVKIVDGGSSGDIALGNPSGITDINTLIQAATGNAVIASGSTATLRLGIQGGILLTTDAGNLTVGAAPNNGSVLAAGGSVSGTAGQISFTDQVATQVTTVNSIIHDNGAGGTVTVVKNGPGTLILAGTTSNYTGGTFLNAGLTRISADRSLGAIPGSVQAGNLTFNGGTLQWNSGFNLSNNRGITLLAGGGTFDTQIHTTTYGGIISGPGGLTKLATGSVNGSGTLALTGANTYAGETIVTSGTLLVSHNQALGSMAGGTQVASAGIVRLNEGITVTGETLTINGPGNNQGNLQVQTGNAEWAGDIIIGNDAARIGTGSSTGVLTISGVIKNGAGSKLGISAQSGGTVILSGANTYTGVTEIIRGTLRLGRDNALASATVLSLLTNTVVTETVAVDLYGFDQTVSGLRHGVVSNVDNINITNSQTGDESIFTLNQTTNQTYSGKITGNLAFIKEGAGTLTLTNTFNAIVTASPLVTTPVASVSNYTGKTTIRAGTLALSENGNLTGTPWIQVDQNALFSISGRSSGDYTLNAQVLSGRGSVNGLLNVAGSSYLSPGDSTGTLANAGNGLGELTFTNLTLQGGTPTLRALFQIGATNSNLADILSAGNPAYFANADSSDLYDSLQINGTLGLNAGSTLKVELQGSYVPQLGDVFNLLDWTTTLNPDADGAGGAGAFTLADLDLTSANPILMNNGWFFETSQFLQHGIIYVAVIPEPSRALLLTLGGLFLFVRRRRSQVS</sequence>
<dbReference type="InterPro" id="IPR013424">
    <property type="entry name" value="Ice-binding_C"/>
</dbReference>
<dbReference type="EMBL" id="JACHIF010000006">
    <property type="protein sequence ID" value="MBB5038789.1"/>
    <property type="molecule type" value="Genomic_DNA"/>
</dbReference>
<organism evidence="3 4">
    <name type="scientific">Prosthecobacter dejongeii</name>
    <dbReference type="NCBI Taxonomy" id="48465"/>
    <lineage>
        <taxon>Bacteria</taxon>
        <taxon>Pseudomonadati</taxon>
        <taxon>Verrucomicrobiota</taxon>
        <taxon>Verrucomicrobiia</taxon>
        <taxon>Verrucomicrobiales</taxon>
        <taxon>Verrucomicrobiaceae</taxon>
        <taxon>Prosthecobacter</taxon>
    </lineage>
</organism>
<reference evidence="3 4" key="1">
    <citation type="submission" date="2020-08" db="EMBL/GenBank/DDBJ databases">
        <title>Genomic Encyclopedia of Type Strains, Phase IV (KMG-IV): sequencing the most valuable type-strain genomes for metagenomic binning, comparative biology and taxonomic classification.</title>
        <authorList>
            <person name="Goeker M."/>
        </authorList>
    </citation>
    <scope>NUCLEOTIDE SEQUENCE [LARGE SCALE GENOMIC DNA]</scope>
    <source>
        <strain evidence="3 4">DSM 12251</strain>
    </source>
</reference>